<proteinExistence type="predicted"/>
<gene>
    <name evidence="3" type="ORF">C7212DRAFT_363423</name>
</gene>
<dbReference type="EMBL" id="PYWC01000036">
    <property type="protein sequence ID" value="PWW76172.1"/>
    <property type="molecule type" value="Genomic_DNA"/>
</dbReference>
<feature type="transmembrane region" description="Helical" evidence="2">
    <location>
        <begin position="30"/>
        <end position="56"/>
    </location>
</feature>
<comment type="caution">
    <text evidence="3">The sequence shown here is derived from an EMBL/GenBank/DDBJ whole genome shotgun (WGS) entry which is preliminary data.</text>
</comment>
<keyword evidence="2" id="KW-1133">Transmembrane helix</keyword>
<dbReference type="OrthoDB" id="5309447at2759"/>
<name>A0A317SNY6_9PEZI</name>
<accession>A0A317SNY6</accession>
<keyword evidence="4" id="KW-1185">Reference proteome</keyword>
<organism evidence="3 4">
    <name type="scientific">Tuber magnatum</name>
    <name type="common">white Piedmont truffle</name>
    <dbReference type="NCBI Taxonomy" id="42249"/>
    <lineage>
        <taxon>Eukaryota</taxon>
        <taxon>Fungi</taxon>
        <taxon>Dikarya</taxon>
        <taxon>Ascomycota</taxon>
        <taxon>Pezizomycotina</taxon>
        <taxon>Pezizomycetes</taxon>
        <taxon>Pezizales</taxon>
        <taxon>Tuberaceae</taxon>
        <taxon>Tuber</taxon>
    </lineage>
</organism>
<evidence type="ECO:0000313" key="3">
    <source>
        <dbReference type="EMBL" id="PWW76172.1"/>
    </source>
</evidence>
<feature type="transmembrane region" description="Helical" evidence="2">
    <location>
        <begin position="107"/>
        <end position="127"/>
    </location>
</feature>
<protein>
    <submittedName>
        <fullName evidence="3">Uncharacterized protein</fullName>
    </submittedName>
</protein>
<evidence type="ECO:0000313" key="4">
    <source>
        <dbReference type="Proteomes" id="UP000246991"/>
    </source>
</evidence>
<sequence>MSQCVWGSFFGATCIFGFILMWGKCRRSPTAALFFTIIWILVTILLAVTSVLWFYFYFSYRGKHLKECNEKTTSTGAMLDLDAPVRQAPQGEIDSCRRRVGKEAAGILPWGVVYTIMSYAGIIVIAWGRDYRRRLLEIRECEKLEKGPSSEGEKVGLLLGTAPLGRLAHSRRVIIGPKKSELEVSSEEEEHGPRNTIVRFSGTVQVGEAVPTSSSSLHERHRDRKGSDSSVESLGLGISVEGQSFVGSSSQGRGMAY</sequence>
<dbReference type="Proteomes" id="UP000246991">
    <property type="component" value="Unassembled WGS sequence"/>
</dbReference>
<reference evidence="3 4" key="1">
    <citation type="submission" date="2018-03" db="EMBL/GenBank/DDBJ databases">
        <title>Genomes of Pezizomycetes fungi and the evolution of truffles.</title>
        <authorList>
            <person name="Murat C."/>
            <person name="Payen T."/>
            <person name="Noel B."/>
            <person name="Kuo A."/>
            <person name="Martin F.M."/>
        </authorList>
    </citation>
    <scope>NUCLEOTIDE SEQUENCE [LARGE SCALE GENOMIC DNA]</scope>
    <source>
        <strain evidence="3">091103-1</strain>
    </source>
</reference>
<dbReference type="AlphaFoldDB" id="A0A317SNY6"/>
<feature type="region of interest" description="Disordered" evidence="1">
    <location>
        <begin position="208"/>
        <end position="232"/>
    </location>
</feature>
<keyword evidence="2" id="KW-0812">Transmembrane</keyword>
<evidence type="ECO:0000256" key="1">
    <source>
        <dbReference type="SAM" id="MobiDB-lite"/>
    </source>
</evidence>
<evidence type="ECO:0000256" key="2">
    <source>
        <dbReference type="SAM" id="Phobius"/>
    </source>
</evidence>
<feature type="transmembrane region" description="Helical" evidence="2">
    <location>
        <begin position="6"/>
        <end position="23"/>
    </location>
</feature>
<keyword evidence="2" id="KW-0472">Membrane</keyword>